<dbReference type="EMBL" id="GBRH01248288">
    <property type="protein sequence ID" value="JAD49607.1"/>
    <property type="molecule type" value="Transcribed_RNA"/>
</dbReference>
<proteinExistence type="predicted"/>
<reference evidence="2" key="2">
    <citation type="journal article" date="2015" name="Data Brief">
        <title>Shoot transcriptome of the giant reed, Arundo donax.</title>
        <authorList>
            <person name="Barrero R.A."/>
            <person name="Guerrero F.D."/>
            <person name="Moolhuijzen P."/>
            <person name="Goolsby J.A."/>
            <person name="Tidwell J."/>
            <person name="Bellgard S.E."/>
            <person name="Bellgard M.I."/>
        </authorList>
    </citation>
    <scope>NUCLEOTIDE SEQUENCE</scope>
    <source>
        <tissue evidence="2">Shoot tissue taken approximately 20 cm above the soil surface</tissue>
    </source>
</reference>
<accession>A0A0A9ARD8</accession>
<protein>
    <submittedName>
        <fullName evidence="2">Uncharacterized protein</fullName>
    </submittedName>
</protein>
<feature type="region of interest" description="Disordered" evidence="1">
    <location>
        <begin position="1"/>
        <end position="35"/>
    </location>
</feature>
<organism evidence="2">
    <name type="scientific">Arundo donax</name>
    <name type="common">Giant reed</name>
    <name type="synonym">Donax arundinaceus</name>
    <dbReference type="NCBI Taxonomy" id="35708"/>
    <lineage>
        <taxon>Eukaryota</taxon>
        <taxon>Viridiplantae</taxon>
        <taxon>Streptophyta</taxon>
        <taxon>Embryophyta</taxon>
        <taxon>Tracheophyta</taxon>
        <taxon>Spermatophyta</taxon>
        <taxon>Magnoliopsida</taxon>
        <taxon>Liliopsida</taxon>
        <taxon>Poales</taxon>
        <taxon>Poaceae</taxon>
        <taxon>PACMAD clade</taxon>
        <taxon>Arundinoideae</taxon>
        <taxon>Arundineae</taxon>
        <taxon>Arundo</taxon>
    </lineage>
</organism>
<evidence type="ECO:0000256" key="1">
    <source>
        <dbReference type="SAM" id="MobiDB-lite"/>
    </source>
</evidence>
<sequence>MAGEQAQGQDAEAAAGAAEGVRPAGGAVPAGGDQL</sequence>
<reference evidence="2" key="1">
    <citation type="submission" date="2014-09" db="EMBL/GenBank/DDBJ databases">
        <authorList>
            <person name="Magalhaes I.L.F."/>
            <person name="Oliveira U."/>
            <person name="Santos F.R."/>
            <person name="Vidigal T.H.D.A."/>
            <person name="Brescovit A.D."/>
            <person name="Santos A.J."/>
        </authorList>
    </citation>
    <scope>NUCLEOTIDE SEQUENCE</scope>
    <source>
        <tissue evidence="2">Shoot tissue taken approximately 20 cm above the soil surface</tissue>
    </source>
</reference>
<name>A0A0A9ARD8_ARUDO</name>
<evidence type="ECO:0000313" key="2">
    <source>
        <dbReference type="EMBL" id="JAD49607.1"/>
    </source>
</evidence>
<dbReference type="AlphaFoldDB" id="A0A0A9ARD8"/>